<gene>
    <name evidence="13" type="ORF">HUK82_15135</name>
</gene>
<dbReference type="Pfam" id="PF00474">
    <property type="entry name" value="SSF"/>
    <property type="match status" value="1"/>
</dbReference>
<dbReference type="GO" id="GO:0005886">
    <property type="term" value="C:plasma membrane"/>
    <property type="evidence" value="ECO:0007669"/>
    <property type="project" value="UniProtKB-SubCell"/>
</dbReference>
<dbReference type="Proteomes" id="UP000585665">
    <property type="component" value="Unassembled WGS sequence"/>
</dbReference>
<evidence type="ECO:0000256" key="1">
    <source>
        <dbReference type="ARBA" id="ARBA00004651"/>
    </source>
</evidence>
<proteinExistence type="inferred from homology"/>
<evidence type="ECO:0000256" key="11">
    <source>
        <dbReference type="RuleBase" id="RU362091"/>
    </source>
</evidence>
<keyword evidence="8" id="KW-0406">Ion transport</keyword>
<evidence type="ECO:0000313" key="14">
    <source>
        <dbReference type="Proteomes" id="UP000585665"/>
    </source>
</evidence>
<keyword evidence="10" id="KW-0739">Sodium transport</keyword>
<evidence type="ECO:0000256" key="2">
    <source>
        <dbReference type="ARBA" id="ARBA00006434"/>
    </source>
</evidence>
<keyword evidence="4" id="KW-1003">Cell membrane</keyword>
<evidence type="ECO:0000313" key="13">
    <source>
        <dbReference type="EMBL" id="NVN41881.1"/>
    </source>
</evidence>
<dbReference type="Gene3D" id="1.20.1730.10">
    <property type="entry name" value="Sodium/glucose cotransporter"/>
    <property type="match status" value="1"/>
</dbReference>
<dbReference type="CDD" id="cd11493">
    <property type="entry name" value="SLC5sbd_NIS-like_u1"/>
    <property type="match status" value="1"/>
</dbReference>
<keyword evidence="9 12" id="KW-0472">Membrane</keyword>
<evidence type="ECO:0000256" key="12">
    <source>
        <dbReference type="SAM" id="Phobius"/>
    </source>
</evidence>
<feature type="transmembrane region" description="Helical" evidence="12">
    <location>
        <begin position="431"/>
        <end position="451"/>
    </location>
</feature>
<feature type="transmembrane region" description="Helical" evidence="12">
    <location>
        <begin position="175"/>
        <end position="198"/>
    </location>
</feature>
<dbReference type="InterPro" id="IPR051163">
    <property type="entry name" value="Sodium:Solute_Symporter_SSF"/>
</dbReference>
<comment type="caution">
    <text evidence="13">The sequence shown here is derived from an EMBL/GenBank/DDBJ whole genome shotgun (WGS) entry which is preliminary data.</text>
</comment>
<feature type="transmembrane region" description="Helical" evidence="12">
    <location>
        <begin position="372"/>
        <end position="392"/>
    </location>
</feature>
<protein>
    <submittedName>
        <fullName evidence="13">Sodium:proline symporter</fullName>
    </submittedName>
</protein>
<feature type="transmembrane region" description="Helical" evidence="12">
    <location>
        <begin position="64"/>
        <end position="88"/>
    </location>
</feature>
<accession>A0A850PKN6</accession>
<dbReference type="RefSeq" id="WP_176614740.1">
    <property type="nucleotide sequence ID" value="NZ_JABXXR010000205.1"/>
</dbReference>
<organism evidence="13 14">
    <name type="scientific">Ameyamaea chiangmaiensis</name>
    <dbReference type="NCBI Taxonomy" id="442969"/>
    <lineage>
        <taxon>Bacteria</taxon>
        <taxon>Pseudomonadati</taxon>
        <taxon>Pseudomonadota</taxon>
        <taxon>Alphaproteobacteria</taxon>
        <taxon>Acetobacterales</taxon>
        <taxon>Acetobacteraceae</taxon>
        <taxon>Ameyamaea</taxon>
    </lineage>
</organism>
<dbReference type="InterPro" id="IPR038377">
    <property type="entry name" value="Na/Glc_symporter_sf"/>
</dbReference>
<dbReference type="GO" id="GO:0015293">
    <property type="term" value="F:symporter activity"/>
    <property type="evidence" value="ECO:0007669"/>
    <property type="project" value="TreeGrafter"/>
</dbReference>
<keyword evidence="5 12" id="KW-0812">Transmembrane</keyword>
<feature type="transmembrane region" description="Helical" evidence="12">
    <location>
        <begin position="148"/>
        <end position="169"/>
    </location>
</feature>
<feature type="transmembrane region" description="Helical" evidence="12">
    <location>
        <begin position="457"/>
        <end position="477"/>
    </location>
</feature>
<evidence type="ECO:0000256" key="4">
    <source>
        <dbReference type="ARBA" id="ARBA00022475"/>
    </source>
</evidence>
<dbReference type="GO" id="GO:0006814">
    <property type="term" value="P:sodium ion transport"/>
    <property type="evidence" value="ECO:0007669"/>
    <property type="project" value="UniProtKB-KW"/>
</dbReference>
<dbReference type="PANTHER" id="PTHR42985">
    <property type="entry name" value="SODIUM-COUPLED MONOCARBOXYLATE TRANSPORTER"/>
    <property type="match status" value="1"/>
</dbReference>
<feature type="transmembrane region" description="Helical" evidence="12">
    <location>
        <begin position="273"/>
        <end position="294"/>
    </location>
</feature>
<sequence>MALLIVAIYLLVLPAVALALARRGGSGGDYLGQAHDLPWWALCLSLVATETSTLTVISVPGVAYGGGFVFVGLACGYLVGRGLVAWQLLPRYRAGGMASVYHYLGQRFGAPVQALVSATFLLTRVLAEGVRLFAGALPVVLLLRSQGIVLPLWAVLAILVVLTALYTVIGGLRAVIWSDAIQLALYMGGSAVCVALLWHGATPGIVHRLAGGGRLALFHTHTRGALVWTDPFTPLAAVLGGAVLTVASHGTDQLLVQRALAARTLGDARRAMVASAGVVGGLFALLSAVGVLLWDRAGGAPLPAGGPDALFPSFIVHDLPSPVAGLMIAGVLAATMGSLSATLNAMAGATVSDFGRSIRALRARTGLGDVGLARLATVVWALILIGVARGFAGGSGSAVLFGLSVAAYAYGAMLGAFLLGMLVPRARGRDVVPAFLLALAVTAMVVIWVRPGGRPLAFSWLVPLGAAVEVSVGALLARRTA</sequence>
<evidence type="ECO:0000256" key="10">
    <source>
        <dbReference type="ARBA" id="ARBA00023201"/>
    </source>
</evidence>
<comment type="similarity">
    <text evidence="2 11">Belongs to the sodium:solute symporter (SSF) (TC 2.A.21) family.</text>
</comment>
<keyword evidence="6 12" id="KW-1133">Transmembrane helix</keyword>
<reference evidence="13 14" key="1">
    <citation type="submission" date="2020-06" db="EMBL/GenBank/DDBJ databases">
        <title>Description of novel acetic acid bacteria.</title>
        <authorList>
            <person name="Sombolestani A."/>
        </authorList>
    </citation>
    <scope>NUCLEOTIDE SEQUENCE [LARGE SCALE GENOMIC DNA]</scope>
    <source>
        <strain evidence="13 14">LMG 27010</strain>
    </source>
</reference>
<evidence type="ECO:0000256" key="6">
    <source>
        <dbReference type="ARBA" id="ARBA00022989"/>
    </source>
</evidence>
<feature type="transmembrane region" description="Helical" evidence="12">
    <location>
        <begin position="323"/>
        <end position="351"/>
    </location>
</feature>
<comment type="subcellular location">
    <subcellularLocation>
        <location evidence="1">Cell membrane</location>
        <topology evidence="1">Multi-pass membrane protein</topology>
    </subcellularLocation>
</comment>
<feature type="transmembrane region" description="Helical" evidence="12">
    <location>
        <begin position="398"/>
        <end position="419"/>
    </location>
</feature>
<evidence type="ECO:0000256" key="3">
    <source>
        <dbReference type="ARBA" id="ARBA00022448"/>
    </source>
</evidence>
<keyword evidence="3" id="KW-0813">Transport</keyword>
<name>A0A850PKN6_9PROT</name>
<feature type="transmembrane region" description="Helical" evidence="12">
    <location>
        <begin position="108"/>
        <end position="127"/>
    </location>
</feature>
<evidence type="ECO:0000256" key="5">
    <source>
        <dbReference type="ARBA" id="ARBA00022692"/>
    </source>
</evidence>
<dbReference type="PROSITE" id="PS50283">
    <property type="entry name" value="NA_SOLUT_SYMP_3"/>
    <property type="match status" value="1"/>
</dbReference>
<evidence type="ECO:0000256" key="7">
    <source>
        <dbReference type="ARBA" id="ARBA00023053"/>
    </source>
</evidence>
<evidence type="ECO:0000256" key="9">
    <source>
        <dbReference type="ARBA" id="ARBA00023136"/>
    </source>
</evidence>
<dbReference type="InterPro" id="IPR001734">
    <property type="entry name" value="Na/solute_symporter"/>
</dbReference>
<dbReference type="EMBL" id="JABXXR010000205">
    <property type="protein sequence ID" value="NVN41881.1"/>
    <property type="molecule type" value="Genomic_DNA"/>
</dbReference>
<evidence type="ECO:0000256" key="8">
    <source>
        <dbReference type="ARBA" id="ARBA00023065"/>
    </source>
</evidence>
<dbReference type="AlphaFoldDB" id="A0A850PKN6"/>
<keyword evidence="14" id="KW-1185">Reference proteome</keyword>
<dbReference type="PANTHER" id="PTHR42985:SF47">
    <property type="entry name" value="INTEGRAL MEMBRANE TRANSPORT PROTEIN"/>
    <property type="match status" value="1"/>
</dbReference>
<keyword evidence="7" id="KW-0915">Sodium</keyword>